<keyword evidence="1" id="KW-0560">Oxidoreductase</keyword>
<dbReference type="PANTHER" id="PTHR43207:SF4">
    <property type="entry name" value="AROGENATE DEHYDROGENASE 2, CHLOROPLASTIC"/>
    <property type="match status" value="1"/>
</dbReference>
<name>A0A9K3L5Y8_9STRA</name>
<feature type="region of interest" description="Disordered" evidence="2">
    <location>
        <begin position="395"/>
        <end position="431"/>
    </location>
</feature>
<feature type="domain" description="Prephenate/arogenate dehydrogenase" evidence="3">
    <location>
        <begin position="95"/>
        <end position="420"/>
    </location>
</feature>
<dbReference type="GO" id="GO:0070403">
    <property type="term" value="F:NAD+ binding"/>
    <property type="evidence" value="ECO:0007669"/>
    <property type="project" value="InterPro"/>
</dbReference>
<evidence type="ECO:0000256" key="1">
    <source>
        <dbReference type="ARBA" id="ARBA00023002"/>
    </source>
</evidence>
<evidence type="ECO:0000256" key="2">
    <source>
        <dbReference type="SAM" id="MobiDB-lite"/>
    </source>
</evidence>
<dbReference type="AlphaFoldDB" id="A0A9K3L5Y8"/>
<feature type="compositionally biased region" description="Polar residues" evidence="2">
    <location>
        <begin position="36"/>
        <end position="49"/>
    </location>
</feature>
<comment type="caution">
    <text evidence="4">The sequence shown here is derived from an EMBL/GenBank/DDBJ whole genome shotgun (WGS) entry which is preliminary data.</text>
</comment>
<evidence type="ECO:0000313" key="4">
    <source>
        <dbReference type="EMBL" id="KAG7356072.1"/>
    </source>
</evidence>
<dbReference type="GO" id="GO:0008977">
    <property type="term" value="F:prephenate dehydrogenase (NAD+) activity"/>
    <property type="evidence" value="ECO:0007669"/>
    <property type="project" value="InterPro"/>
</dbReference>
<protein>
    <submittedName>
        <fullName evidence="4">Prephenate dehydrogenase</fullName>
    </submittedName>
</protein>
<dbReference type="GO" id="GO:0033730">
    <property type="term" value="F:arogenate dehydrogenase (NADP+) activity"/>
    <property type="evidence" value="ECO:0007669"/>
    <property type="project" value="InterPro"/>
</dbReference>
<feature type="compositionally biased region" description="Low complexity" evidence="2">
    <location>
        <begin position="14"/>
        <end position="27"/>
    </location>
</feature>
<dbReference type="Pfam" id="PF26213">
    <property type="entry name" value="TYRAAT1_C"/>
    <property type="match status" value="1"/>
</dbReference>
<dbReference type="InterPro" id="IPR045011">
    <property type="entry name" value="TYRAAT1/2"/>
</dbReference>
<gene>
    <name evidence="4" type="ORF">IV203_000758</name>
</gene>
<dbReference type="Pfam" id="PF02153">
    <property type="entry name" value="PDH_N"/>
    <property type="match status" value="1"/>
</dbReference>
<reference evidence="4" key="2">
    <citation type="submission" date="2021-04" db="EMBL/GenBank/DDBJ databases">
        <authorList>
            <person name="Podell S."/>
        </authorList>
    </citation>
    <scope>NUCLEOTIDE SEQUENCE</scope>
    <source>
        <strain evidence="4">Hildebrandi</strain>
    </source>
</reference>
<keyword evidence="5" id="KW-1185">Reference proteome</keyword>
<dbReference type="InterPro" id="IPR046826">
    <property type="entry name" value="PDH_N"/>
</dbReference>
<dbReference type="Proteomes" id="UP000693970">
    <property type="component" value="Unassembled WGS sequence"/>
</dbReference>
<organism evidence="4 5">
    <name type="scientific">Nitzschia inconspicua</name>
    <dbReference type="NCBI Taxonomy" id="303405"/>
    <lineage>
        <taxon>Eukaryota</taxon>
        <taxon>Sar</taxon>
        <taxon>Stramenopiles</taxon>
        <taxon>Ochrophyta</taxon>
        <taxon>Bacillariophyta</taxon>
        <taxon>Bacillariophyceae</taxon>
        <taxon>Bacillariophycidae</taxon>
        <taxon>Bacillariales</taxon>
        <taxon>Bacillariaceae</taxon>
        <taxon>Nitzschia</taxon>
    </lineage>
</organism>
<evidence type="ECO:0000259" key="3">
    <source>
        <dbReference type="PROSITE" id="PS51176"/>
    </source>
</evidence>
<dbReference type="PANTHER" id="PTHR43207">
    <property type="entry name" value="AROGENATE DEHYDROGENASE-RELATED"/>
    <property type="match status" value="1"/>
</dbReference>
<dbReference type="InterPro" id="IPR003099">
    <property type="entry name" value="Prephen_DH"/>
</dbReference>
<reference evidence="4" key="1">
    <citation type="journal article" date="2021" name="Sci. Rep.">
        <title>Diploid genomic architecture of Nitzschia inconspicua, an elite biomass production diatom.</title>
        <authorList>
            <person name="Oliver A."/>
            <person name="Podell S."/>
            <person name="Pinowska A."/>
            <person name="Traller J.C."/>
            <person name="Smith S.R."/>
            <person name="McClure R."/>
            <person name="Beliaev A."/>
            <person name="Bohutskyi P."/>
            <person name="Hill E.A."/>
            <person name="Rabines A."/>
            <person name="Zheng H."/>
            <person name="Allen L.Z."/>
            <person name="Kuo A."/>
            <person name="Grigoriev I.V."/>
            <person name="Allen A.E."/>
            <person name="Hazlebeck D."/>
            <person name="Allen E.E."/>
        </authorList>
    </citation>
    <scope>NUCLEOTIDE SEQUENCE</scope>
    <source>
        <strain evidence="4">Hildebrandi</strain>
    </source>
</reference>
<dbReference type="GO" id="GO:0006571">
    <property type="term" value="P:tyrosine biosynthetic process"/>
    <property type="evidence" value="ECO:0007669"/>
    <property type="project" value="InterPro"/>
</dbReference>
<dbReference type="InterPro" id="IPR059064">
    <property type="entry name" value="TYRAAT2_C"/>
</dbReference>
<feature type="region of interest" description="Disordered" evidence="2">
    <location>
        <begin position="14"/>
        <end position="54"/>
    </location>
</feature>
<sequence>MSRRFDKLDQIRHAALSSSAGGAVPGSPDDQDESQRVSSVPSTPNMAFVNNNNNNVRMAPPAGRLEELKQKEAELAKQLAAVRMEKLSALRSKPLTIGIIGFGRFGQFIARTFAKHGRVVVTSRSDYTEVADAMGAKYVPLDDMTSFLQEDLDVVILATSIVSFESTVQKLVPSLKKYVESGNKGPLVVDVLSVKEHARQIMLEKLPEECDILCTHPMFGPDSGKNGWHNLNFVYEKTRVDKVVFDHDERLDNHENDTDTFRDNSGALHSIHEDNEAHIEAMDRIERFLSIWEEEGCRMVPMSCKSHDEYAANSQFITHLMGRILGAQGLSKTPIDTKGFESVLKLIDSTTADSFDLFYGLYKYNQKNSLHTIKQLQAAMEDVVENLQLLEQEDMKKQQRIHQQPEQSKEEVSAAMVGKMSTNRTPDGHHP</sequence>
<dbReference type="OrthoDB" id="2414662at2759"/>
<proteinExistence type="predicted"/>
<dbReference type="GO" id="GO:0004665">
    <property type="term" value="F:prephenate dehydrogenase (NADP+) activity"/>
    <property type="evidence" value="ECO:0007669"/>
    <property type="project" value="InterPro"/>
</dbReference>
<dbReference type="PROSITE" id="PS51176">
    <property type="entry name" value="PDH_ADH"/>
    <property type="match status" value="1"/>
</dbReference>
<accession>A0A9K3L5Y8</accession>
<dbReference type="EMBL" id="JAGRRH010000015">
    <property type="protein sequence ID" value="KAG7356072.1"/>
    <property type="molecule type" value="Genomic_DNA"/>
</dbReference>
<evidence type="ECO:0000313" key="5">
    <source>
        <dbReference type="Proteomes" id="UP000693970"/>
    </source>
</evidence>